<dbReference type="Pfam" id="PF07005">
    <property type="entry name" value="SBD_N"/>
    <property type="match status" value="1"/>
</dbReference>
<dbReference type="InterPro" id="IPR042213">
    <property type="entry name" value="NBD_C_sf"/>
</dbReference>
<evidence type="ECO:0000256" key="1">
    <source>
        <dbReference type="ARBA" id="ARBA00005715"/>
    </source>
</evidence>
<reference evidence="9 10" key="1">
    <citation type="submission" date="2019-01" db="EMBL/GenBank/DDBJ databases">
        <title>Complete genome of a denitifying bacterium Halomons sp. BC-M4-5.</title>
        <authorList>
            <person name="Wang L."/>
            <person name="Shao Z."/>
        </authorList>
    </citation>
    <scope>NUCLEOTIDE SEQUENCE [LARGE SCALE GENOMIC DNA]</scope>
    <source>
        <strain evidence="9 10">BC-M4-5</strain>
    </source>
</reference>
<dbReference type="OrthoDB" id="191465at2"/>
<dbReference type="Pfam" id="PF17042">
    <property type="entry name" value="NBD_C"/>
    <property type="match status" value="1"/>
</dbReference>
<dbReference type="KEGG" id="htx:EKK97_12595"/>
<dbReference type="SUPFAM" id="SSF142764">
    <property type="entry name" value="YgbK-like"/>
    <property type="match status" value="1"/>
</dbReference>
<dbReference type="Gene3D" id="3.40.980.20">
    <property type="entry name" value="Four-carbon acid sugar kinase, nucleotide binding domain"/>
    <property type="match status" value="1"/>
</dbReference>
<dbReference type="InterPro" id="IPR010737">
    <property type="entry name" value="4-carb_acid_sugar_kinase_N"/>
</dbReference>
<dbReference type="GO" id="GO:0005524">
    <property type="term" value="F:ATP binding"/>
    <property type="evidence" value="ECO:0007669"/>
    <property type="project" value="UniProtKB-KW"/>
</dbReference>
<keyword evidence="2" id="KW-0808">Transferase</keyword>
<dbReference type="InterPro" id="IPR037051">
    <property type="entry name" value="4-carb_acid_sugar_kinase_N_sf"/>
</dbReference>
<dbReference type="InterPro" id="IPR031475">
    <property type="entry name" value="NBD_C"/>
</dbReference>
<feature type="domain" description="Four-carbon acid sugar kinase nucleotide binding" evidence="8">
    <location>
        <begin position="310"/>
        <end position="387"/>
    </location>
</feature>
<proteinExistence type="inferred from homology"/>
<dbReference type="GO" id="GO:0016301">
    <property type="term" value="F:kinase activity"/>
    <property type="evidence" value="ECO:0007669"/>
    <property type="project" value="UniProtKB-KW"/>
</dbReference>
<comment type="similarity">
    <text evidence="1">Belongs to the four-carbon acid sugar kinase family.</text>
</comment>
<evidence type="ECO:0000259" key="7">
    <source>
        <dbReference type="Pfam" id="PF07005"/>
    </source>
</evidence>
<feature type="domain" description="Four-carbon acid sugar kinase N-terminal" evidence="7">
    <location>
        <begin position="7"/>
        <end position="155"/>
    </location>
</feature>
<evidence type="ECO:0000313" key="9">
    <source>
        <dbReference type="EMBL" id="QHC50261.1"/>
    </source>
</evidence>
<protein>
    <submittedName>
        <fullName evidence="9">Four-carbon acid sugar kinase family protein</fullName>
    </submittedName>
</protein>
<dbReference type="RefSeq" id="WP_159552325.1">
    <property type="nucleotide sequence ID" value="NZ_CP035042.1"/>
</dbReference>
<sequence>MSRCRVAIVADDLTGALDAAAPFAARGARARVVIALEHLETCLEAFCAERLEGEQNGVPQVIAVNTESRHLSAEEAAARVAEATALLARLSPAVWFKKVDSTLRGQVLAESVAMMEATGRNLLVAPAVPAQGREVRNAEVWVEGAPLAATAYAADGRSRTLQGPLDAAFASAGVVMERWLAPLGRDLPDGHCVVDASTQQELALLCDILSRRPERWLLVGAAGLATAIAQRCFGLMRGAASPLSGISRCLFVVGSRSPRAQEQCRRLREHAPTLSVESVLEAAPGAEGAAMRLLVPGGQPGEIRSPEEVARAMGDRVAAIEREWSGAETRLLFLTGGDIAMAALSRLGGRFIEVKAEWRPGIALGDLDGDPRRRVMTKAGGFGDAALLLHLHDEIAGPEISETGFARLT</sequence>
<evidence type="ECO:0000256" key="4">
    <source>
        <dbReference type="ARBA" id="ARBA00022777"/>
    </source>
</evidence>
<evidence type="ECO:0000313" key="10">
    <source>
        <dbReference type="Proteomes" id="UP000464013"/>
    </source>
</evidence>
<keyword evidence="4 9" id="KW-0418">Kinase</keyword>
<dbReference type="EMBL" id="CP035042">
    <property type="protein sequence ID" value="QHC50261.1"/>
    <property type="molecule type" value="Genomic_DNA"/>
</dbReference>
<dbReference type="Proteomes" id="UP000464013">
    <property type="component" value="Chromosome"/>
</dbReference>
<keyword evidence="10" id="KW-1185">Reference proteome</keyword>
<keyword evidence="5" id="KW-0067">ATP-binding</keyword>
<evidence type="ECO:0000256" key="3">
    <source>
        <dbReference type="ARBA" id="ARBA00022741"/>
    </source>
</evidence>
<evidence type="ECO:0000256" key="5">
    <source>
        <dbReference type="ARBA" id="ARBA00022840"/>
    </source>
</evidence>
<evidence type="ECO:0000256" key="2">
    <source>
        <dbReference type="ARBA" id="ARBA00022679"/>
    </source>
</evidence>
<organism evidence="9 10">
    <name type="scientific">Billgrantia tianxiuensis</name>
    <dbReference type="NCBI Taxonomy" id="2497861"/>
    <lineage>
        <taxon>Bacteria</taxon>
        <taxon>Pseudomonadati</taxon>
        <taxon>Pseudomonadota</taxon>
        <taxon>Gammaproteobacteria</taxon>
        <taxon>Oceanospirillales</taxon>
        <taxon>Halomonadaceae</taxon>
        <taxon>Billgrantia</taxon>
    </lineage>
</organism>
<gene>
    <name evidence="9" type="ORF">EKK97_12595</name>
</gene>
<evidence type="ECO:0000256" key="6">
    <source>
        <dbReference type="ARBA" id="ARBA00023277"/>
    </source>
</evidence>
<dbReference type="Gene3D" id="3.40.50.10840">
    <property type="entry name" value="Putative sugar-binding, N-terminal domain"/>
    <property type="match status" value="1"/>
</dbReference>
<keyword evidence="6" id="KW-0119">Carbohydrate metabolism</keyword>
<dbReference type="AlphaFoldDB" id="A0A6I6SM21"/>
<name>A0A6I6SM21_9GAMM</name>
<keyword evidence="3" id="KW-0547">Nucleotide-binding</keyword>
<evidence type="ECO:0000259" key="8">
    <source>
        <dbReference type="Pfam" id="PF17042"/>
    </source>
</evidence>
<accession>A0A6I6SM21</accession>